<name>A0AAI9E810_9PEZI</name>
<gene>
    <name evidence="1" type="ORF">LECACI_7A001522</name>
</gene>
<reference evidence="1" key="1">
    <citation type="submission" date="2023-11" db="EMBL/GenBank/DDBJ databases">
        <authorList>
            <person name="Alioto T."/>
            <person name="Alioto T."/>
            <person name="Gomez Garrido J."/>
        </authorList>
    </citation>
    <scope>NUCLEOTIDE SEQUENCE</scope>
</reference>
<proteinExistence type="predicted"/>
<sequence>MAPSGAASPPDDKRKLFGLPQELRDIIFDYAYPRLEGVELIAKSSWDQREHIENMVEATHTIRPFPPFKVNEFLVSKAFFAAAAAAYVGNQAIDPHVAAQSCSSEWGKRSLTNILYAYGKHLHKASTRVSYLEKFPKLQSISITITPWSFRGNKRIILGVMDDDSIREMALYKEMTQIRGLQSFEVIGFPLQHGDPRNTAWQANARRLGELARIIVTQPKQPATKDDPEGFEEQEAEWKTPEIRPRYEEQDLDLVNGPEEETPGVFKRVLRVIKDFGARFRPFRKTAKLPAKEATIRHLLRQVDATHTHISAADIPDSKEAILRMLFDQPGEVLAWMMDAKMILD</sequence>
<comment type="caution">
    <text evidence="1">The sequence shown here is derived from an EMBL/GenBank/DDBJ whole genome shotgun (WGS) entry which is preliminary data.</text>
</comment>
<accession>A0AAI9E810</accession>
<dbReference type="AlphaFoldDB" id="A0AAI9E810"/>
<evidence type="ECO:0000313" key="1">
    <source>
        <dbReference type="EMBL" id="CAK3842542.1"/>
    </source>
</evidence>
<keyword evidence="2" id="KW-1185">Reference proteome</keyword>
<dbReference type="EMBL" id="CAVMBE010000006">
    <property type="protein sequence ID" value="CAK3842542.1"/>
    <property type="molecule type" value="Genomic_DNA"/>
</dbReference>
<organism evidence="1 2">
    <name type="scientific">Lecanosticta acicola</name>
    <dbReference type="NCBI Taxonomy" id="111012"/>
    <lineage>
        <taxon>Eukaryota</taxon>
        <taxon>Fungi</taxon>
        <taxon>Dikarya</taxon>
        <taxon>Ascomycota</taxon>
        <taxon>Pezizomycotina</taxon>
        <taxon>Dothideomycetes</taxon>
        <taxon>Dothideomycetidae</taxon>
        <taxon>Mycosphaerellales</taxon>
        <taxon>Mycosphaerellaceae</taxon>
        <taxon>Lecanosticta</taxon>
    </lineage>
</organism>
<protein>
    <submittedName>
        <fullName evidence="1">Uncharacterized protein</fullName>
    </submittedName>
</protein>
<evidence type="ECO:0000313" key="2">
    <source>
        <dbReference type="Proteomes" id="UP001296104"/>
    </source>
</evidence>
<dbReference type="Proteomes" id="UP001296104">
    <property type="component" value="Unassembled WGS sequence"/>
</dbReference>